<keyword evidence="3" id="KW-0694">RNA-binding</keyword>
<gene>
    <name evidence="14" type="ORF">RI543_000836</name>
</gene>
<proteinExistence type="inferred from homology"/>
<dbReference type="EMBL" id="JAWIZZ010000031">
    <property type="protein sequence ID" value="KAK5781651.1"/>
    <property type="molecule type" value="Genomic_DNA"/>
</dbReference>
<dbReference type="GO" id="GO:0005634">
    <property type="term" value="C:nucleus"/>
    <property type="evidence" value="ECO:0007669"/>
    <property type="project" value="UniProtKB-SubCell"/>
</dbReference>
<comment type="caution">
    <text evidence="14">The sequence shown here is derived from an EMBL/GenBank/DDBJ whole genome shotgun (WGS) entry which is preliminary data.</text>
</comment>
<name>A0AAN7ZYS1_9SACH</name>
<keyword evidence="15" id="KW-1185">Reference proteome</keyword>
<keyword evidence="2" id="KW-0507">mRNA processing</keyword>
<dbReference type="GO" id="GO:0003723">
    <property type="term" value="F:RNA binding"/>
    <property type="evidence" value="ECO:0007669"/>
    <property type="project" value="UniProtKB-KW"/>
</dbReference>
<reference evidence="15" key="1">
    <citation type="submission" date="2023-07" db="EMBL/GenBank/DDBJ databases">
        <title>A draft genome of Kazachstania heterogenica Y-27499.</title>
        <authorList>
            <person name="Donic C."/>
            <person name="Kralova J.S."/>
            <person name="Fidel L."/>
            <person name="Ben-Dor S."/>
            <person name="Jung S."/>
        </authorList>
    </citation>
    <scope>NUCLEOTIDE SEQUENCE [LARGE SCALE GENOMIC DNA]</scope>
    <source>
        <strain evidence="15">Y27499</strain>
    </source>
</reference>
<dbReference type="InterPro" id="IPR058543">
    <property type="entry name" value="Beta-prop_RSE1/DDB1/CPSF1_2nd"/>
</dbReference>
<feature type="domain" description="RSE1/DDB1/CPSF1 C-terminal" evidence="11">
    <location>
        <begin position="1061"/>
        <end position="1393"/>
    </location>
</feature>
<comment type="subcellular location">
    <subcellularLocation>
        <location evidence="1">Nucleus</location>
    </subcellularLocation>
</comment>
<dbReference type="InterPro" id="IPR036322">
    <property type="entry name" value="WD40_repeat_dom_sf"/>
</dbReference>
<dbReference type="InterPro" id="IPR004871">
    <property type="entry name" value="RSE1/DDB1/CPSF1_C"/>
</dbReference>
<keyword evidence="4" id="KW-0539">Nucleus</keyword>
<dbReference type="FunFam" id="2.130.10.10:FF:000937">
    <property type="entry name" value="Cft1p"/>
    <property type="match status" value="1"/>
</dbReference>
<evidence type="ECO:0000256" key="3">
    <source>
        <dbReference type="ARBA" id="ARBA00022884"/>
    </source>
</evidence>
<evidence type="ECO:0000256" key="1">
    <source>
        <dbReference type="ARBA" id="ARBA00004123"/>
    </source>
</evidence>
<evidence type="ECO:0000256" key="9">
    <source>
        <dbReference type="ARBA" id="ARBA00041264"/>
    </source>
</evidence>
<dbReference type="GO" id="GO:0006397">
    <property type="term" value="P:mRNA processing"/>
    <property type="evidence" value="ECO:0007669"/>
    <property type="project" value="UniProtKB-KW"/>
</dbReference>
<evidence type="ECO:0000256" key="4">
    <source>
        <dbReference type="ARBA" id="ARBA00023242"/>
    </source>
</evidence>
<dbReference type="Pfam" id="PF10433">
    <property type="entry name" value="Beta-prop_RSE1_1st"/>
    <property type="match status" value="1"/>
</dbReference>
<organism evidence="14 15">
    <name type="scientific">Arxiozyma heterogenica</name>
    <dbReference type="NCBI Taxonomy" id="278026"/>
    <lineage>
        <taxon>Eukaryota</taxon>
        <taxon>Fungi</taxon>
        <taxon>Dikarya</taxon>
        <taxon>Ascomycota</taxon>
        <taxon>Saccharomycotina</taxon>
        <taxon>Saccharomycetes</taxon>
        <taxon>Saccharomycetales</taxon>
        <taxon>Saccharomycetaceae</taxon>
        <taxon>Arxiozyma</taxon>
    </lineage>
</organism>
<evidence type="ECO:0000259" key="13">
    <source>
        <dbReference type="Pfam" id="PF23726"/>
    </source>
</evidence>
<feature type="domain" description="RSE1/DDB1/CPSF1 second beta-propeller" evidence="13">
    <location>
        <begin position="632"/>
        <end position="986"/>
    </location>
</feature>
<feature type="compositionally biased region" description="Acidic residues" evidence="10">
    <location>
        <begin position="516"/>
        <end position="530"/>
    </location>
</feature>
<dbReference type="InterPro" id="IPR050358">
    <property type="entry name" value="RSE1/DDB1/CFT1"/>
</dbReference>
<dbReference type="Pfam" id="PF03178">
    <property type="entry name" value="CPSF_A"/>
    <property type="match status" value="1"/>
</dbReference>
<evidence type="ECO:0000259" key="12">
    <source>
        <dbReference type="Pfam" id="PF10433"/>
    </source>
</evidence>
<dbReference type="InterPro" id="IPR015943">
    <property type="entry name" value="WD40/YVTN_repeat-like_dom_sf"/>
</dbReference>
<comment type="similarity">
    <text evidence="6">Belongs to the CFT1 family.</text>
</comment>
<dbReference type="SUPFAM" id="SSF50978">
    <property type="entry name" value="WD40 repeat-like"/>
    <property type="match status" value="1"/>
</dbReference>
<dbReference type="Proteomes" id="UP001306508">
    <property type="component" value="Unassembled WGS sequence"/>
</dbReference>
<dbReference type="InterPro" id="IPR018846">
    <property type="entry name" value="Beta-prop_RSE1/DDB1/CPSF1_1st"/>
</dbReference>
<evidence type="ECO:0000256" key="10">
    <source>
        <dbReference type="SAM" id="MobiDB-lite"/>
    </source>
</evidence>
<feature type="region of interest" description="Disordered" evidence="10">
    <location>
        <begin position="504"/>
        <end position="536"/>
    </location>
</feature>
<dbReference type="Pfam" id="PF23726">
    <property type="entry name" value="Beta-prop_RSE1_2nd"/>
    <property type="match status" value="1"/>
</dbReference>
<dbReference type="PANTHER" id="PTHR10644">
    <property type="entry name" value="DNA REPAIR/RNA PROCESSING CPSF FAMILY"/>
    <property type="match status" value="1"/>
</dbReference>
<accession>A0AAN7ZYS1</accession>
<evidence type="ECO:0000256" key="5">
    <source>
        <dbReference type="ARBA" id="ARBA00037232"/>
    </source>
</evidence>
<protein>
    <recommendedName>
        <fullName evidence="8">Protein CFT1</fullName>
    </recommendedName>
    <alternativeName>
        <fullName evidence="9">Cleavage factor two protein 1</fullName>
    </alternativeName>
    <alternativeName>
        <fullName evidence="7">Protein cft1</fullName>
    </alternativeName>
</protein>
<evidence type="ECO:0000313" key="15">
    <source>
        <dbReference type="Proteomes" id="UP001306508"/>
    </source>
</evidence>
<dbReference type="Gene3D" id="2.130.10.10">
    <property type="entry name" value="YVTN repeat-like/Quinoprotein amine dehydrogenase"/>
    <property type="match status" value="3"/>
</dbReference>
<comment type="function">
    <text evidence="5">RNA-binding component of the cleavage and polyadenylation factor (CPF) complex, which plays a key role in polyadenylation-dependent pre-mRNA 3'-end formation and cooperates with cleavage factors including the CFIA complex and NAB4/CFIB. Involved in poly(A) site recognition. May be involved in coupling transcription termination and mRNA 3'-end formation.</text>
</comment>
<evidence type="ECO:0000256" key="8">
    <source>
        <dbReference type="ARBA" id="ARBA00039443"/>
    </source>
</evidence>
<feature type="domain" description="RSE1/DDB1/CPSF1 first beta-propeller" evidence="12">
    <location>
        <begin position="12"/>
        <end position="342"/>
    </location>
</feature>
<evidence type="ECO:0000313" key="14">
    <source>
        <dbReference type="EMBL" id="KAK5781651.1"/>
    </source>
</evidence>
<evidence type="ECO:0000256" key="6">
    <source>
        <dbReference type="ARBA" id="ARBA00038304"/>
    </source>
</evidence>
<sequence>MNIYDDILEPSVVSHSLTGYFTTTKYKQLLVLKTNILTVFNYTGDSITLEHEFKFNGKITDMAVIHPSRFNNNNNNNNNSSNKKKKIEESLDYLLLCIGLAKFSILKFDPTHNCLNTISLHYYENKFMKSSIMELAKKSQLRIDPLNKCVLLFNNDNIAILPILLNLRDDEDDDDDYEEDQEENKNSIIIDGPIKKRAKIDNNNNHASNNHITNAYDTINPPTGPSAIFQAKYLDSDIQNVIDIQFLSNFTKPTIMIIYQPKLVWVGNEKLNPLPTKLAIINIDLKINGKKTVVEPTIISKLDGLDWGYHSLLPITNGSLLIGNNHLAYIDNTGIIQNVILLNSFADKNWKKTKVIDNSNLEITFNKSAFKYLWSPPILNSNNMGNVTSLYSNTTNNKEVGGLTDADNKELILLIDENVNFYYVQMEFEGRLLSKFDIFNLPIVNDIFINNKDPTCVTRVDTLNNNSTIDLFIGFQTGDSLIVKLNNIKSTLTTRDEHIIEPDDTQLENYLNDSNQNEDDEDDDMDDLYSDDNVTTENKEHNLETQNDIVYSDNKDTKEMIQVVEPFNIEVITNFNNIGPITSMSFGKVTSIEKTIKGLVNPNQNEHSLVTTSGNGTGSHLTSILFSVQPIIEQALKFISVTQIWNLKFRNKDKYLITTDFTKSKSDIYEIDNNFALYKGGRLRRDATTVYISMFGDGKRIVQVTTNHLYLFDLTFRRLTTIKFDYEVVHVSVMDPYVLVTLSRGDINIFELDTRSKRKLFRVPLPDILKEMVITSGLIVKSNMCNDFFANLPNPDAEQMLFTFVTADNQIICFIKEHSNRIFQLNGVSELNEELYISTYMLPDEIVPDPSIKQIMINKLGKDNKEEYLTILTFGGEIYQYKKSSTRYNRFYKGFSRNNLAVTGAPDNAYAKGVSQIERIMHYISNYNGFSVIFVTGTVPYIIIKEDYSVPRIFKFANIPLVSMTSWGKQSIMCVDDIKNARVYTLDVNNIYYGNMLPLKKININTTLDNYMTLTNITYHEKSETFIVSYSKEIEFVAVGEDNVKITVGTLENVSHAKSFKSGILLINPRTWNVIDQVEYDNNTLVSDVKTMLIQLDSKTKRKIEYVVVGITNVTSEDMPASGAFFIYDVISVVPEPGKPDTVFKFKQFFKEDVKSAVTKVCDMSGRFVVSQSQKLMVRDAQEDNSVVPVAFLDVPLYVTDIKSFSNLLLVGDAMQGIQFVGFDAEPYRMISLGKSISKLKTMSLEFLVNHGDLYFAVSDRDDILHILKYAPDEPNSLSGQRLIHCSSFNIYSTNTCMILTPKNEEFNENEQKSNSYLAYQALGAQTDGSIFKVVPLKEDSYRRLYFVHKQLCDKETPLGGINVRMERQNNEFLKITRNLRPMLDGNVIRKYTMLPIAKRKNIARRLGRNAHFDIWREIIDLEFSLRTLSQ</sequence>
<evidence type="ECO:0000259" key="11">
    <source>
        <dbReference type="Pfam" id="PF03178"/>
    </source>
</evidence>
<evidence type="ECO:0000256" key="2">
    <source>
        <dbReference type="ARBA" id="ARBA00022664"/>
    </source>
</evidence>
<evidence type="ECO:0000256" key="7">
    <source>
        <dbReference type="ARBA" id="ARBA00039187"/>
    </source>
</evidence>